<evidence type="ECO:0000313" key="2">
    <source>
        <dbReference type="Proteomes" id="UP000823772"/>
    </source>
</evidence>
<organism evidence="1 2">
    <name type="scientific">Candidatus Merdivivens faecigallinarum</name>
    <dbReference type="NCBI Taxonomy" id="2840871"/>
    <lineage>
        <taxon>Bacteria</taxon>
        <taxon>Pseudomonadati</taxon>
        <taxon>Bacteroidota</taxon>
        <taxon>Bacteroidia</taxon>
        <taxon>Bacteroidales</taxon>
        <taxon>Muribaculaceae</taxon>
        <taxon>Muribaculaceae incertae sedis</taxon>
        <taxon>Candidatus Merdivivens</taxon>
    </lineage>
</organism>
<accession>A0A9D9IYP9</accession>
<dbReference type="Proteomes" id="UP000823772">
    <property type="component" value="Unassembled WGS sequence"/>
</dbReference>
<sequence length="215" mass="25575">MDTTYWGRDFGLMVIRDALRGNVLWHQYVRHETISQYMEGVEWLRSNGFRIYGVVIDGMKGLPQALKPLHVQMCQFHQMLIVRRYLTQDPEIEASRELLVLVNGITATDKESFIGAFDEWYDKYRDVVNERVHDGRIKRRTPPYMRPRLRSAYLSVKRNMPLLWTFYDHPETGLPNTNNALEGFFSDLKTKVRVHSGISKEHRKKLLDEYIRRHY</sequence>
<dbReference type="AlphaFoldDB" id="A0A9D9IYP9"/>
<proteinExistence type="predicted"/>
<name>A0A9D9IYP9_9BACT</name>
<reference evidence="1" key="1">
    <citation type="submission" date="2020-10" db="EMBL/GenBank/DDBJ databases">
        <authorList>
            <person name="Gilroy R."/>
        </authorList>
    </citation>
    <scope>NUCLEOTIDE SEQUENCE</scope>
    <source>
        <strain evidence="1">B3-2255</strain>
    </source>
</reference>
<dbReference type="EMBL" id="JADILY010000014">
    <property type="protein sequence ID" value="MBO8481062.1"/>
    <property type="molecule type" value="Genomic_DNA"/>
</dbReference>
<comment type="caution">
    <text evidence="1">The sequence shown here is derived from an EMBL/GenBank/DDBJ whole genome shotgun (WGS) entry which is preliminary data.</text>
</comment>
<reference evidence="1" key="2">
    <citation type="journal article" date="2021" name="PeerJ">
        <title>Extensive microbial diversity within the chicken gut microbiome revealed by metagenomics and culture.</title>
        <authorList>
            <person name="Gilroy R."/>
            <person name="Ravi A."/>
            <person name="Getino M."/>
            <person name="Pursley I."/>
            <person name="Horton D.L."/>
            <person name="Alikhan N.F."/>
            <person name="Baker D."/>
            <person name="Gharbi K."/>
            <person name="Hall N."/>
            <person name="Watson M."/>
            <person name="Adriaenssens E.M."/>
            <person name="Foster-Nyarko E."/>
            <person name="Jarju S."/>
            <person name="Secka A."/>
            <person name="Antonio M."/>
            <person name="Oren A."/>
            <person name="Chaudhuri R.R."/>
            <person name="La Ragione R."/>
            <person name="Hildebrand F."/>
            <person name="Pallen M.J."/>
        </authorList>
    </citation>
    <scope>NUCLEOTIDE SEQUENCE</scope>
    <source>
        <strain evidence="1">B3-2255</strain>
    </source>
</reference>
<evidence type="ECO:0008006" key="3">
    <source>
        <dbReference type="Google" id="ProtNLM"/>
    </source>
</evidence>
<gene>
    <name evidence="1" type="ORF">IAC87_00760</name>
</gene>
<protein>
    <recommendedName>
        <fullName evidence="3">Transposase</fullName>
    </recommendedName>
</protein>
<evidence type="ECO:0000313" key="1">
    <source>
        <dbReference type="EMBL" id="MBO8481062.1"/>
    </source>
</evidence>